<accession>A0A9Q1KFT4</accession>
<evidence type="ECO:0000256" key="3">
    <source>
        <dbReference type="ARBA" id="ARBA00023295"/>
    </source>
</evidence>
<dbReference type="AlphaFoldDB" id="A0A9Q1KFT4"/>
<evidence type="ECO:0000256" key="1">
    <source>
        <dbReference type="ARBA" id="ARBA00008834"/>
    </source>
</evidence>
<organism evidence="6 7">
    <name type="scientific">Carnegiea gigantea</name>
    <dbReference type="NCBI Taxonomy" id="171969"/>
    <lineage>
        <taxon>Eukaryota</taxon>
        <taxon>Viridiplantae</taxon>
        <taxon>Streptophyta</taxon>
        <taxon>Embryophyta</taxon>
        <taxon>Tracheophyta</taxon>
        <taxon>Spermatophyta</taxon>
        <taxon>Magnoliopsida</taxon>
        <taxon>eudicotyledons</taxon>
        <taxon>Gunneridae</taxon>
        <taxon>Pentapetalae</taxon>
        <taxon>Caryophyllales</taxon>
        <taxon>Cactineae</taxon>
        <taxon>Cactaceae</taxon>
        <taxon>Cactoideae</taxon>
        <taxon>Echinocereeae</taxon>
        <taxon>Carnegiea</taxon>
    </lineage>
</organism>
<dbReference type="InterPro" id="IPR006626">
    <property type="entry name" value="PbH1"/>
</dbReference>
<feature type="signal peptide" evidence="5">
    <location>
        <begin position="1"/>
        <end position="34"/>
    </location>
</feature>
<keyword evidence="3 4" id="KW-0326">Glycosidase</keyword>
<dbReference type="InterPro" id="IPR000743">
    <property type="entry name" value="Glyco_hydro_28"/>
</dbReference>
<dbReference type="OrthoDB" id="187139at2759"/>
<dbReference type="GO" id="GO:0005975">
    <property type="term" value="P:carbohydrate metabolic process"/>
    <property type="evidence" value="ECO:0007669"/>
    <property type="project" value="InterPro"/>
</dbReference>
<dbReference type="InterPro" id="IPR012334">
    <property type="entry name" value="Pectin_lyas_fold"/>
</dbReference>
<dbReference type="SMART" id="SM00710">
    <property type="entry name" value="PbH1"/>
    <property type="match status" value="4"/>
</dbReference>
<keyword evidence="7" id="KW-1185">Reference proteome</keyword>
<dbReference type="Proteomes" id="UP001153076">
    <property type="component" value="Unassembled WGS sequence"/>
</dbReference>
<evidence type="ECO:0000313" key="6">
    <source>
        <dbReference type="EMBL" id="KAJ8442041.1"/>
    </source>
</evidence>
<proteinExistence type="inferred from homology"/>
<reference evidence="6" key="1">
    <citation type="submission" date="2022-04" db="EMBL/GenBank/DDBJ databases">
        <title>Carnegiea gigantea Genome sequencing and assembly v2.</title>
        <authorList>
            <person name="Copetti D."/>
            <person name="Sanderson M.J."/>
            <person name="Burquez A."/>
            <person name="Wojciechowski M.F."/>
        </authorList>
    </citation>
    <scope>NUCLEOTIDE SEQUENCE</scope>
    <source>
        <strain evidence="6">SGP5-SGP5p</strain>
        <tissue evidence="6">Aerial part</tissue>
    </source>
</reference>
<gene>
    <name evidence="6" type="ORF">Cgig2_007879</name>
</gene>
<dbReference type="PANTHER" id="PTHR31339:SF71">
    <property type="entry name" value="PECTIN LYASE-LIKE SUPERFAMILY PROTEIN"/>
    <property type="match status" value="1"/>
</dbReference>
<dbReference type="InterPro" id="IPR051801">
    <property type="entry name" value="GH28_Enzymes"/>
</dbReference>
<dbReference type="PANTHER" id="PTHR31339">
    <property type="entry name" value="PECTIN LYASE-RELATED"/>
    <property type="match status" value="1"/>
</dbReference>
<comment type="similarity">
    <text evidence="1 4">Belongs to the glycosyl hydrolase 28 family.</text>
</comment>
<sequence>MAMPLISHTPHDSRVVLALLLIVVVVLNSSLVECREIKEPGTSKQPSGCRKHRAYLTDFGGVGDGKTSNTKAFKAAIANLSKVAEDGGAELYVPPGKWLTGSFNLTSHLTLYIHKDALLIASQDESEWPVLPPLPSYGRGRDAPAGRYASLIFGTNLTDIVITGGNATIDGQGAYWWDQFKKKELKLTRPYLIEIMYSDQVQIFNLTLLNSPSWNVHPIYSNNVIIHGVTISAPLDSPNTDGINPDSCTNVRIEDSYIVSGDDCIAIKSGWDEYGIKVGMPTEHVRIRRVTCISPTSATIALGSEMSGGIQDVRAEDITAINTESAVRIKTAPGRGAFVKDIFVKGMTLKTMKYVFWMTGDYGSHPDPGYDPKALPIVKNINYRDITAEDVQMSAKLAGIENDAFTGICISNVTISLAEKPKKVQWNCTNVEGVTSRVTPKACDLLPDKNAGKLVDCPFPTDKLPIDDFELKTCPSRPSPP</sequence>
<evidence type="ECO:0008006" key="8">
    <source>
        <dbReference type="Google" id="ProtNLM"/>
    </source>
</evidence>
<dbReference type="GO" id="GO:0004650">
    <property type="term" value="F:polygalacturonase activity"/>
    <property type="evidence" value="ECO:0007669"/>
    <property type="project" value="InterPro"/>
</dbReference>
<evidence type="ECO:0000256" key="4">
    <source>
        <dbReference type="RuleBase" id="RU361169"/>
    </source>
</evidence>
<keyword evidence="5" id="KW-0732">Signal</keyword>
<dbReference type="SUPFAM" id="SSF51126">
    <property type="entry name" value="Pectin lyase-like"/>
    <property type="match status" value="1"/>
</dbReference>
<keyword evidence="2 4" id="KW-0378">Hydrolase</keyword>
<name>A0A9Q1KFT4_9CARY</name>
<dbReference type="Gene3D" id="2.160.20.10">
    <property type="entry name" value="Single-stranded right-handed beta-helix, Pectin lyase-like"/>
    <property type="match status" value="1"/>
</dbReference>
<dbReference type="InterPro" id="IPR011050">
    <property type="entry name" value="Pectin_lyase_fold/virulence"/>
</dbReference>
<dbReference type="EMBL" id="JAKOGI010000147">
    <property type="protein sequence ID" value="KAJ8442041.1"/>
    <property type="molecule type" value="Genomic_DNA"/>
</dbReference>
<evidence type="ECO:0000256" key="5">
    <source>
        <dbReference type="SAM" id="SignalP"/>
    </source>
</evidence>
<protein>
    <recommendedName>
        <fullName evidence="8">Polygalacturonase</fullName>
    </recommendedName>
</protein>
<evidence type="ECO:0000256" key="2">
    <source>
        <dbReference type="ARBA" id="ARBA00022801"/>
    </source>
</evidence>
<evidence type="ECO:0000313" key="7">
    <source>
        <dbReference type="Proteomes" id="UP001153076"/>
    </source>
</evidence>
<dbReference type="Pfam" id="PF00295">
    <property type="entry name" value="Glyco_hydro_28"/>
    <property type="match status" value="1"/>
</dbReference>
<comment type="caution">
    <text evidence="6">The sequence shown here is derived from an EMBL/GenBank/DDBJ whole genome shotgun (WGS) entry which is preliminary data.</text>
</comment>
<feature type="chain" id="PRO_5040350073" description="Polygalacturonase" evidence="5">
    <location>
        <begin position="35"/>
        <end position="481"/>
    </location>
</feature>